<accession>A0A426WY56</accession>
<evidence type="ECO:0000313" key="2">
    <source>
        <dbReference type="EMBL" id="RRT31642.1"/>
    </source>
</evidence>
<sequence>MVFMRKISFKLRVMRLYRVESLYVFLLRFCNKGNKEEVRSAPMQGRPPTARPRPRLARKGLRIWARWITASPQGGRLLGGARKWWPQVASPQAATRGAAARGNRQRPTHKGLPPVGMTTTAQMLQEGLGHPFEKRTILPL</sequence>
<proteinExistence type="predicted"/>
<evidence type="ECO:0000256" key="1">
    <source>
        <dbReference type="SAM" id="MobiDB-lite"/>
    </source>
</evidence>
<reference evidence="2 3" key="1">
    <citation type="journal article" date="2014" name="Agronomy (Basel)">
        <title>A Draft Genome Sequence for Ensete ventricosum, the Drought-Tolerant Tree Against Hunger.</title>
        <authorList>
            <person name="Harrison J."/>
            <person name="Moore K.A."/>
            <person name="Paszkiewicz K."/>
            <person name="Jones T."/>
            <person name="Grant M."/>
            <person name="Ambacheew D."/>
            <person name="Muzemil S."/>
            <person name="Studholme D.J."/>
        </authorList>
    </citation>
    <scope>NUCLEOTIDE SEQUENCE [LARGE SCALE GENOMIC DNA]</scope>
</reference>
<gene>
    <name evidence="2" type="ORF">B296_00057295</name>
</gene>
<dbReference type="AlphaFoldDB" id="A0A426WY56"/>
<dbReference type="Proteomes" id="UP000287651">
    <property type="component" value="Unassembled WGS sequence"/>
</dbReference>
<evidence type="ECO:0000313" key="3">
    <source>
        <dbReference type="Proteomes" id="UP000287651"/>
    </source>
</evidence>
<organism evidence="2 3">
    <name type="scientific">Ensete ventricosum</name>
    <name type="common">Abyssinian banana</name>
    <name type="synonym">Musa ensete</name>
    <dbReference type="NCBI Taxonomy" id="4639"/>
    <lineage>
        <taxon>Eukaryota</taxon>
        <taxon>Viridiplantae</taxon>
        <taxon>Streptophyta</taxon>
        <taxon>Embryophyta</taxon>
        <taxon>Tracheophyta</taxon>
        <taxon>Spermatophyta</taxon>
        <taxon>Magnoliopsida</taxon>
        <taxon>Liliopsida</taxon>
        <taxon>Zingiberales</taxon>
        <taxon>Musaceae</taxon>
        <taxon>Ensete</taxon>
    </lineage>
</organism>
<dbReference type="EMBL" id="AMZH03037351">
    <property type="protein sequence ID" value="RRT31642.1"/>
    <property type="molecule type" value="Genomic_DNA"/>
</dbReference>
<comment type="caution">
    <text evidence="2">The sequence shown here is derived from an EMBL/GenBank/DDBJ whole genome shotgun (WGS) entry which is preliminary data.</text>
</comment>
<feature type="region of interest" description="Disordered" evidence="1">
    <location>
        <begin position="92"/>
        <end position="115"/>
    </location>
</feature>
<name>A0A426WY56_ENSVE</name>
<protein>
    <submittedName>
        <fullName evidence="2">Uncharacterized protein</fullName>
    </submittedName>
</protein>
<feature type="compositionally biased region" description="Low complexity" evidence="1">
    <location>
        <begin position="92"/>
        <end position="102"/>
    </location>
</feature>